<gene>
    <name evidence="2" type="ORF">KGQ19_07640</name>
</gene>
<dbReference type="RefSeq" id="WP_212008382.1">
    <property type="nucleotide sequence ID" value="NZ_JAAFYZ010000017.1"/>
</dbReference>
<keyword evidence="3" id="KW-1185">Reference proteome</keyword>
<feature type="domain" description="SnoaL-like" evidence="1">
    <location>
        <begin position="14"/>
        <end position="133"/>
    </location>
</feature>
<comment type="caution">
    <text evidence="2">The sequence shown here is derived from an EMBL/GenBank/DDBJ whole genome shotgun (WGS) entry which is preliminary data.</text>
</comment>
<dbReference type="InterPro" id="IPR032710">
    <property type="entry name" value="NTF2-like_dom_sf"/>
</dbReference>
<organism evidence="2 3">
    <name type="scientific">Catenulispora pinistramenti</name>
    <dbReference type="NCBI Taxonomy" id="2705254"/>
    <lineage>
        <taxon>Bacteria</taxon>
        <taxon>Bacillati</taxon>
        <taxon>Actinomycetota</taxon>
        <taxon>Actinomycetes</taxon>
        <taxon>Catenulisporales</taxon>
        <taxon>Catenulisporaceae</taxon>
        <taxon>Catenulispora</taxon>
    </lineage>
</organism>
<dbReference type="Gene3D" id="3.10.450.50">
    <property type="match status" value="1"/>
</dbReference>
<protein>
    <submittedName>
        <fullName evidence="2">Nuclear transport factor 2 family protein</fullName>
    </submittedName>
</protein>
<dbReference type="SUPFAM" id="SSF54427">
    <property type="entry name" value="NTF2-like"/>
    <property type="match status" value="1"/>
</dbReference>
<reference evidence="2 3" key="1">
    <citation type="submission" date="2020-02" db="EMBL/GenBank/DDBJ databases">
        <title>Acidophilic actinobacteria isolated from forest soil.</title>
        <authorList>
            <person name="Golinska P."/>
        </authorList>
    </citation>
    <scope>NUCLEOTIDE SEQUENCE [LARGE SCALE GENOMIC DNA]</scope>
    <source>
        <strain evidence="2 3">NL8</strain>
    </source>
</reference>
<evidence type="ECO:0000259" key="1">
    <source>
        <dbReference type="Pfam" id="PF13577"/>
    </source>
</evidence>
<dbReference type="InterPro" id="IPR037401">
    <property type="entry name" value="SnoaL-like"/>
</dbReference>
<evidence type="ECO:0000313" key="3">
    <source>
        <dbReference type="Proteomes" id="UP000730482"/>
    </source>
</evidence>
<accession>A0ABS5KL16</accession>
<dbReference type="EMBL" id="JAAFYZ010000017">
    <property type="protein sequence ID" value="MBS2546737.1"/>
    <property type="molecule type" value="Genomic_DNA"/>
</dbReference>
<evidence type="ECO:0000313" key="2">
    <source>
        <dbReference type="EMBL" id="MBS2546737.1"/>
    </source>
</evidence>
<dbReference type="Pfam" id="PF13577">
    <property type="entry name" value="SnoaL_4"/>
    <property type="match status" value="1"/>
</dbReference>
<dbReference type="CDD" id="cd00531">
    <property type="entry name" value="NTF2_like"/>
    <property type="match status" value="1"/>
</dbReference>
<sequence>MPENHPDSRPAADRLADRQAISDLMTGWIHRDRQDWDTLATLFHEDATLRVMWFSGRAHDFIEGSRRMAEGPLRTKHFIGNPTIAFAGDRAFVETNAILLADHTELGIGATVHVRFLDRVSRRAGTWRIERRDAVYDLGGFTYPFGPAAAPDIDADALRERHPREYASLAYLIESSGIAVTGTFPIRFSEQERAILSEGHAWLAQSGG</sequence>
<dbReference type="Proteomes" id="UP000730482">
    <property type="component" value="Unassembled WGS sequence"/>
</dbReference>
<proteinExistence type="predicted"/>
<name>A0ABS5KL16_9ACTN</name>